<comment type="caution">
    <text evidence="2">The sequence shown here is derived from an EMBL/GenBank/DDBJ whole genome shotgun (WGS) entry which is preliminary data.</text>
</comment>
<dbReference type="AlphaFoldDB" id="T1AQE2"/>
<feature type="non-terminal residue" evidence="2">
    <location>
        <position position="84"/>
    </location>
</feature>
<dbReference type="GO" id="GO:0008270">
    <property type="term" value="F:zinc ion binding"/>
    <property type="evidence" value="ECO:0007669"/>
    <property type="project" value="InterPro"/>
</dbReference>
<accession>T1AQE2</accession>
<evidence type="ECO:0000259" key="1">
    <source>
        <dbReference type="Pfam" id="PF03367"/>
    </source>
</evidence>
<name>T1AQE2_9ZZZZ</name>
<reference evidence="2" key="1">
    <citation type="submission" date="2013-08" db="EMBL/GenBank/DDBJ databases">
        <authorList>
            <person name="Mendez C."/>
            <person name="Richter M."/>
            <person name="Ferrer M."/>
            <person name="Sanchez J."/>
        </authorList>
    </citation>
    <scope>NUCLEOTIDE SEQUENCE</scope>
</reference>
<gene>
    <name evidence="2" type="ORF">B1B_07100</name>
</gene>
<sequence length="84" mass="9826">MPENPDAPVEEETNIKCPVCKSNLFYIQMITDIAYERRVLVHSYFCKTCLYKKNDVLPLESGKPIRLTITVRNKDDLRTTVYRS</sequence>
<dbReference type="Gene3D" id="2.20.25.420">
    <property type="entry name" value="ZPR1, zinc finger domain"/>
    <property type="match status" value="1"/>
</dbReference>
<dbReference type="Pfam" id="PF03367">
    <property type="entry name" value="Zn_ribbon_ZPR1"/>
    <property type="match status" value="1"/>
</dbReference>
<feature type="domain" description="Zinc finger ZPR1-type" evidence="1">
    <location>
        <begin position="14"/>
        <end position="57"/>
    </location>
</feature>
<protein>
    <submittedName>
        <fullName evidence="2">ZPR1-related zinc finger protein</fullName>
    </submittedName>
</protein>
<dbReference type="EMBL" id="AUZY01004515">
    <property type="protein sequence ID" value="EQD62806.1"/>
    <property type="molecule type" value="Genomic_DNA"/>
</dbReference>
<proteinExistence type="predicted"/>
<dbReference type="InterPro" id="IPR042452">
    <property type="entry name" value="ZPR1_Znf1/2"/>
</dbReference>
<evidence type="ECO:0000313" key="2">
    <source>
        <dbReference type="EMBL" id="EQD62806.1"/>
    </source>
</evidence>
<reference evidence="2" key="2">
    <citation type="journal article" date="2014" name="ISME J.">
        <title>Microbial stratification in low pH oxic and suboxic macroscopic growths along an acid mine drainage.</title>
        <authorList>
            <person name="Mendez-Garcia C."/>
            <person name="Mesa V."/>
            <person name="Sprenger R.R."/>
            <person name="Richter M."/>
            <person name="Diez M.S."/>
            <person name="Solano J."/>
            <person name="Bargiela R."/>
            <person name="Golyshina O.V."/>
            <person name="Manteca A."/>
            <person name="Ramos J.L."/>
            <person name="Gallego J.R."/>
            <person name="Llorente I."/>
            <person name="Martins Dos Santos V.A."/>
            <person name="Jensen O.N."/>
            <person name="Pelaez A.I."/>
            <person name="Sanchez J."/>
            <person name="Ferrer M."/>
        </authorList>
    </citation>
    <scope>NUCLEOTIDE SEQUENCE</scope>
</reference>
<dbReference type="InterPro" id="IPR004457">
    <property type="entry name" value="Znf_ZPR1"/>
</dbReference>
<organism evidence="2">
    <name type="scientific">mine drainage metagenome</name>
    <dbReference type="NCBI Taxonomy" id="410659"/>
    <lineage>
        <taxon>unclassified sequences</taxon>
        <taxon>metagenomes</taxon>
        <taxon>ecological metagenomes</taxon>
    </lineage>
</organism>